<gene>
    <name evidence="1" type="ORF">ACJEBJ_08885</name>
</gene>
<evidence type="ECO:0000313" key="1">
    <source>
        <dbReference type="EMBL" id="MFK9004236.1"/>
    </source>
</evidence>
<name>A0ABW8QX83_9PSED</name>
<dbReference type="InterPro" id="IPR025674">
    <property type="entry name" value="Imm6"/>
</dbReference>
<accession>A0ABW8QX83</accession>
<dbReference type="Proteomes" id="UP001623008">
    <property type="component" value="Unassembled WGS sequence"/>
</dbReference>
<protein>
    <submittedName>
        <fullName evidence="1">Imm6 family immunity protein</fullName>
    </submittedName>
</protein>
<keyword evidence="2" id="KW-1185">Reference proteome</keyword>
<comment type="caution">
    <text evidence="1">The sequence shown here is derived from an EMBL/GenBank/DDBJ whole genome shotgun (WGS) entry which is preliminary data.</text>
</comment>
<evidence type="ECO:0000313" key="2">
    <source>
        <dbReference type="Proteomes" id="UP001623008"/>
    </source>
</evidence>
<organism evidence="1 2">
    <name type="scientific">Pseudomonas pergaminensis</name>
    <dbReference type="NCBI Taxonomy" id="2853159"/>
    <lineage>
        <taxon>Bacteria</taxon>
        <taxon>Pseudomonadati</taxon>
        <taxon>Pseudomonadota</taxon>
        <taxon>Gammaproteobacteria</taxon>
        <taxon>Pseudomonadales</taxon>
        <taxon>Pseudomonadaceae</taxon>
        <taxon>Pseudomonas</taxon>
    </lineage>
</organism>
<sequence length="149" mass="16824">MDNKQVLALVNDLPWTQKATIFLRVIDHVLNSFSTQVATQEKCREAVKLCWSWLQDHSVEPDRLAYYLDSEEMQDGPLAEHLFVEGSLEQDSLILVLLVVGFFAHEAYKQAGRSKEMSAAITEADEGAAEYIVDYIARVGLVDKLSTYL</sequence>
<reference evidence="1 2" key="1">
    <citation type="submission" date="2024-11" db="EMBL/GenBank/DDBJ databases">
        <authorList>
            <person name="Lucas J.A."/>
        </authorList>
    </citation>
    <scope>NUCLEOTIDE SEQUENCE [LARGE SCALE GENOMIC DNA]</scope>
    <source>
        <strain evidence="1 2">Z 7.15</strain>
    </source>
</reference>
<dbReference type="Pfam" id="PF14434">
    <property type="entry name" value="Imm6"/>
    <property type="match status" value="1"/>
</dbReference>
<dbReference type="RefSeq" id="WP_406597247.1">
    <property type="nucleotide sequence ID" value="NZ_JBJHQF010000010.1"/>
</dbReference>
<dbReference type="EMBL" id="JBJHQF010000010">
    <property type="protein sequence ID" value="MFK9004236.1"/>
    <property type="molecule type" value="Genomic_DNA"/>
</dbReference>
<proteinExistence type="predicted"/>